<gene>
    <name evidence="4" type="ORF">C1I64_07430</name>
</gene>
<dbReference type="PROSITE" id="PS51318">
    <property type="entry name" value="TAT"/>
    <property type="match status" value="1"/>
</dbReference>
<evidence type="ECO:0000313" key="4">
    <source>
        <dbReference type="EMBL" id="AZZ51898.1"/>
    </source>
</evidence>
<dbReference type="InterPro" id="IPR008254">
    <property type="entry name" value="Flavodoxin/NO_synth"/>
</dbReference>
<feature type="signal peptide" evidence="2">
    <location>
        <begin position="1"/>
        <end position="29"/>
    </location>
</feature>
<dbReference type="AlphaFoldDB" id="A0A3Q9UX53"/>
<reference evidence="4 5" key="1">
    <citation type="submission" date="2018-03" db="EMBL/GenBank/DDBJ databases">
        <title>Bacteriophage NCPPB3778 and a type I-E CRISPR drive the evolution of the US Biological Select Agent, Rathayibacter toxicus.</title>
        <authorList>
            <person name="Davis E.W.II."/>
            <person name="Tabima J.F."/>
            <person name="Weisberg A.J."/>
            <person name="Dantas Lopes L."/>
            <person name="Wiseman M.S."/>
            <person name="Wiseman M.S."/>
            <person name="Pupko T."/>
            <person name="Belcher M.S."/>
            <person name="Sechler A.J."/>
            <person name="Tancos M.A."/>
            <person name="Schroeder B.K."/>
            <person name="Murray T.D."/>
            <person name="Luster D.G."/>
            <person name="Schneider W.L."/>
            <person name="Rogers E."/>
            <person name="Andreote F.D."/>
            <person name="Grunwald N.J."/>
            <person name="Putnam M.L."/>
            <person name="Chang J.H."/>
        </authorList>
    </citation>
    <scope>NUCLEOTIDE SEQUENCE [LARGE SCALE GENOMIC DNA]</scope>
    <source>
        <strain evidence="4 5">DSM 15932</strain>
    </source>
</reference>
<dbReference type="SUPFAM" id="SSF52218">
    <property type="entry name" value="Flavoproteins"/>
    <property type="match status" value="1"/>
</dbReference>
<dbReference type="KEGG" id="rfs:C1I64_07430"/>
<evidence type="ECO:0000259" key="3">
    <source>
        <dbReference type="Pfam" id="PF12682"/>
    </source>
</evidence>
<dbReference type="InterPro" id="IPR029039">
    <property type="entry name" value="Flavoprotein-like_sf"/>
</dbReference>
<feature type="compositionally biased region" description="Low complexity" evidence="1">
    <location>
        <begin position="42"/>
        <end position="63"/>
    </location>
</feature>
<dbReference type="Pfam" id="PF12682">
    <property type="entry name" value="Flavodoxin_4"/>
    <property type="match status" value="1"/>
</dbReference>
<feature type="domain" description="Flavodoxin-like" evidence="3">
    <location>
        <begin position="94"/>
        <end position="216"/>
    </location>
</feature>
<name>A0A3Q9UX53_9MICO</name>
<dbReference type="PANTHER" id="PTHR39201:SF1">
    <property type="entry name" value="FLAVODOXIN-LIKE DOMAIN-CONTAINING PROTEIN"/>
    <property type="match status" value="1"/>
</dbReference>
<evidence type="ECO:0000256" key="1">
    <source>
        <dbReference type="SAM" id="MobiDB-lite"/>
    </source>
</evidence>
<dbReference type="PANTHER" id="PTHR39201">
    <property type="entry name" value="EXPORTED PROTEIN-RELATED"/>
    <property type="match status" value="1"/>
</dbReference>
<sequence>MPVHQPTRRQLLRSAAAGAISAAAAGLLAACTTPAPLPSPSTPDAAAPAPTPSSSTEPSVTPTPRSRILLAYFSRPGENYWNGGRRTLDVGNTEVLAGLIGDRIDCDDYRIEAADAYSDRYDPTVARNVQEQDTNTRPAIANPLPDLTGYDTVLLGSPIWNVQPPMILATFADGVNLTAKTLLPFVTYAVSGLGSTDSFYRDLGPGAQLGDGLAVRGEDVAQGAPDVGTDVDRWLTASGLA</sequence>
<dbReference type="GO" id="GO:0010181">
    <property type="term" value="F:FMN binding"/>
    <property type="evidence" value="ECO:0007669"/>
    <property type="project" value="InterPro"/>
</dbReference>
<evidence type="ECO:0000313" key="5">
    <source>
        <dbReference type="Proteomes" id="UP000285317"/>
    </source>
</evidence>
<dbReference type="Proteomes" id="UP000285317">
    <property type="component" value="Chromosome"/>
</dbReference>
<dbReference type="InterPro" id="IPR006311">
    <property type="entry name" value="TAT_signal"/>
</dbReference>
<proteinExistence type="predicted"/>
<dbReference type="Gene3D" id="3.40.50.360">
    <property type="match status" value="1"/>
</dbReference>
<organism evidence="4 5">
    <name type="scientific">Rathayibacter festucae DSM 15932</name>
    <dbReference type="NCBI Taxonomy" id="1328866"/>
    <lineage>
        <taxon>Bacteria</taxon>
        <taxon>Bacillati</taxon>
        <taxon>Actinomycetota</taxon>
        <taxon>Actinomycetes</taxon>
        <taxon>Micrococcales</taxon>
        <taxon>Microbacteriaceae</taxon>
        <taxon>Rathayibacter</taxon>
    </lineage>
</organism>
<dbReference type="EMBL" id="CP028137">
    <property type="protein sequence ID" value="AZZ51898.1"/>
    <property type="molecule type" value="Genomic_DNA"/>
</dbReference>
<keyword evidence="2" id="KW-0732">Signal</keyword>
<evidence type="ECO:0000256" key="2">
    <source>
        <dbReference type="SAM" id="SignalP"/>
    </source>
</evidence>
<feature type="region of interest" description="Disordered" evidence="1">
    <location>
        <begin position="35"/>
        <end position="63"/>
    </location>
</feature>
<feature type="chain" id="PRO_5039310114" description="Flavodoxin-like domain-containing protein" evidence="2">
    <location>
        <begin position="30"/>
        <end position="241"/>
    </location>
</feature>
<protein>
    <recommendedName>
        <fullName evidence="3">Flavodoxin-like domain-containing protein</fullName>
    </recommendedName>
</protein>
<accession>A0A3Q9UX53</accession>